<evidence type="ECO:0000256" key="20">
    <source>
        <dbReference type="ARBA" id="ARBA00023242"/>
    </source>
</evidence>
<keyword evidence="26" id="KW-0812">Transmembrane</keyword>
<accession>W6UTI4</accession>
<dbReference type="GO" id="GO:0002181">
    <property type="term" value="P:cytoplasmic translation"/>
    <property type="evidence" value="ECO:0007669"/>
    <property type="project" value="UniProtKB-UniRule"/>
</dbReference>
<evidence type="ECO:0000256" key="21">
    <source>
        <dbReference type="ARBA" id="ARBA00048902"/>
    </source>
</evidence>
<evidence type="ECO:0000256" key="9">
    <source>
        <dbReference type="ARBA" id="ARBA00022701"/>
    </source>
</evidence>
<keyword evidence="5 23" id="KW-0489">Methyltransferase</keyword>
<dbReference type="InterPro" id="IPR008280">
    <property type="entry name" value="Tub_FtsZ_C"/>
</dbReference>
<dbReference type="Gene3D" id="3.30.160.60">
    <property type="entry name" value="Classic Zinc Finger"/>
    <property type="match status" value="4"/>
</dbReference>
<comment type="catalytic activity">
    <reaction evidence="22">
        <text>GTP + H2O = GDP + phosphate + H(+)</text>
        <dbReference type="Rhea" id="RHEA:19669"/>
        <dbReference type="ChEBI" id="CHEBI:15377"/>
        <dbReference type="ChEBI" id="CHEBI:15378"/>
        <dbReference type="ChEBI" id="CHEBI:37565"/>
        <dbReference type="ChEBI" id="CHEBI:43474"/>
        <dbReference type="ChEBI" id="CHEBI:58189"/>
    </reaction>
    <physiologicalReaction direction="left-to-right" evidence="22">
        <dbReference type="Rhea" id="RHEA:19670"/>
    </physiologicalReaction>
</comment>
<dbReference type="CDD" id="cd02186">
    <property type="entry name" value="alpha_tubulin"/>
    <property type="match status" value="1"/>
</dbReference>
<dbReference type="SUPFAM" id="SSF53335">
    <property type="entry name" value="S-adenosyl-L-methionine-dependent methyltransferases"/>
    <property type="match status" value="1"/>
</dbReference>
<dbReference type="Pfam" id="PF01728">
    <property type="entry name" value="FtsJ"/>
    <property type="match status" value="1"/>
</dbReference>
<dbReference type="Gene3D" id="1.10.287.600">
    <property type="entry name" value="Helix hairpin bin"/>
    <property type="match status" value="1"/>
</dbReference>
<dbReference type="GO" id="GO:0005634">
    <property type="term" value="C:nucleus"/>
    <property type="evidence" value="ECO:0007669"/>
    <property type="project" value="UniProtKB-SubCell"/>
</dbReference>
<keyword evidence="15" id="KW-0862">Zinc</keyword>
<comment type="caution">
    <text evidence="28">The sequence shown here is derived from an EMBL/GenBank/DDBJ whole genome shotgun (WGS) entry which is preliminary data.</text>
</comment>
<keyword evidence="9" id="KW-0493">Microtubule</keyword>
<keyword evidence="16" id="KW-0805">Transcription regulation</keyword>
<dbReference type="InterPro" id="IPR000217">
    <property type="entry name" value="Tubulin"/>
</dbReference>
<dbReference type="GO" id="GO:0006506">
    <property type="term" value="P:GPI anchor biosynthetic process"/>
    <property type="evidence" value="ECO:0007669"/>
    <property type="project" value="UniProtKB-UniPathway"/>
</dbReference>
<feature type="domain" description="C2H2-type" evidence="27">
    <location>
        <begin position="1347"/>
        <end position="1376"/>
    </location>
</feature>
<evidence type="ECO:0000256" key="10">
    <source>
        <dbReference type="ARBA" id="ARBA00022723"/>
    </source>
</evidence>
<dbReference type="InterPro" id="IPR036525">
    <property type="entry name" value="Tubulin/FtsZ_GTPase_sf"/>
</dbReference>
<evidence type="ECO:0000256" key="2">
    <source>
        <dbReference type="ARBA" id="ARBA00009636"/>
    </source>
</evidence>
<dbReference type="PRINTS" id="PR01162">
    <property type="entry name" value="ALPHATUBULIN"/>
</dbReference>
<dbReference type="InterPro" id="IPR002452">
    <property type="entry name" value="Alpha_tubulin"/>
</dbReference>
<dbReference type="InterPro" id="IPR019540">
    <property type="entry name" value="PtdIno-glycan_biosynth_class_S"/>
</dbReference>
<dbReference type="OrthoDB" id="28748at2759"/>
<feature type="region of interest" description="Disordered" evidence="25">
    <location>
        <begin position="1434"/>
        <end position="1455"/>
    </location>
</feature>
<evidence type="ECO:0000256" key="8">
    <source>
        <dbReference type="ARBA" id="ARBA00022694"/>
    </source>
</evidence>
<feature type="binding site" evidence="23">
    <location>
        <position position="61"/>
    </location>
    <ligand>
        <name>S-adenosyl-L-methionine</name>
        <dbReference type="ChEBI" id="CHEBI:59789"/>
    </ligand>
</feature>
<gene>
    <name evidence="28" type="ORF">EGR_01084</name>
</gene>
<keyword evidence="11" id="KW-0677">Repeat</keyword>
<feature type="transmembrane region" description="Helical" evidence="26">
    <location>
        <begin position="403"/>
        <end position="425"/>
    </location>
</feature>
<dbReference type="HAMAP" id="MF_01547">
    <property type="entry name" value="RNA_methyltr_E"/>
    <property type="match status" value="1"/>
</dbReference>
<dbReference type="InterPro" id="IPR002877">
    <property type="entry name" value="RNA_MeTrfase_FtsJ_dom"/>
</dbReference>
<keyword evidence="17" id="KW-0238">DNA-binding</keyword>
<dbReference type="PROSITE" id="PS00028">
    <property type="entry name" value="ZINC_FINGER_C2H2_1"/>
    <property type="match status" value="3"/>
</dbReference>
<feature type="domain" description="C2H2-type" evidence="27">
    <location>
        <begin position="1319"/>
        <end position="1346"/>
    </location>
</feature>
<evidence type="ECO:0000256" key="22">
    <source>
        <dbReference type="ARBA" id="ARBA00049117"/>
    </source>
</evidence>
<keyword evidence="19" id="KW-0804">Transcription</keyword>
<feature type="binding site" evidence="23">
    <location>
        <position position="59"/>
    </location>
    <ligand>
        <name>S-adenosyl-L-methionine</name>
        <dbReference type="ChEBI" id="CHEBI:59789"/>
    </ligand>
</feature>
<dbReference type="InterPro" id="IPR028590">
    <property type="entry name" value="RNA_methyltr_E_TRM7"/>
</dbReference>
<evidence type="ECO:0000256" key="14">
    <source>
        <dbReference type="ARBA" id="ARBA00022801"/>
    </source>
</evidence>
<dbReference type="InterPro" id="IPR018316">
    <property type="entry name" value="Tubulin/FtsZ_2-layer-sand-dom"/>
</dbReference>
<dbReference type="PANTHER" id="PTHR11588">
    <property type="entry name" value="TUBULIN"/>
    <property type="match status" value="1"/>
</dbReference>
<evidence type="ECO:0000256" key="23">
    <source>
        <dbReference type="HAMAP-Rule" id="MF_03162"/>
    </source>
</evidence>
<dbReference type="InterPro" id="IPR017975">
    <property type="entry name" value="Tubulin_CS"/>
</dbReference>
<protein>
    <recommendedName>
        <fullName evidence="23">Putative tRNA (cytidine(32)/guanosine(34)-2'-O)-methyltransferase</fullName>
        <ecNumber evidence="23">2.1.1.205</ecNumber>
    </recommendedName>
    <alternativeName>
        <fullName evidence="23">2'-O-ribose RNA methyltransferase TRM7 homolog</fullName>
    </alternativeName>
</protein>
<dbReference type="GO" id="GO:0007017">
    <property type="term" value="P:microtubule-based process"/>
    <property type="evidence" value="ECO:0007669"/>
    <property type="project" value="InterPro"/>
</dbReference>
<evidence type="ECO:0000256" key="5">
    <source>
        <dbReference type="ARBA" id="ARBA00022603"/>
    </source>
</evidence>
<evidence type="ECO:0000256" key="26">
    <source>
        <dbReference type="SAM" id="Phobius"/>
    </source>
</evidence>
<dbReference type="SUPFAM" id="SSF55307">
    <property type="entry name" value="Tubulin C-terminal domain-like"/>
    <property type="match status" value="1"/>
</dbReference>
<dbReference type="InterPro" id="IPR036236">
    <property type="entry name" value="Znf_C2H2_sf"/>
</dbReference>
<feature type="binding site" evidence="23">
    <location>
        <position position="103"/>
    </location>
    <ligand>
        <name>S-adenosyl-L-methionine</name>
        <dbReference type="ChEBI" id="CHEBI:59789"/>
    </ligand>
</feature>
<dbReference type="RefSeq" id="XP_024355152.1">
    <property type="nucleotide sequence ID" value="XM_024490333.1"/>
</dbReference>
<dbReference type="SMART" id="SM00864">
    <property type="entry name" value="Tubulin"/>
    <property type="match status" value="1"/>
</dbReference>
<keyword evidence="4" id="KW-0698">rRNA processing</keyword>
<keyword evidence="18" id="KW-0342">GTP-binding</keyword>
<comment type="subcellular location">
    <subcellularLocation>
        <location evidence="23">Cytoplasm</location>
    </subcellularLocation>
    <subcellularLocation>
        <location evidence="1">Nucleus</location>
    </subcellularLocation>
</comment>
<evidence type="ECO:0000256" key="17">
    <source>
        <dbReference type="ARBA" id="ARBA00023125"/>
    </source>
</evidence>
<dbReference type="UniPathway" id="UPA00196"/>
<keyword evidence="7 23" id="KW-0949">S-adenosyl-L-methionine</keyword>
<dbReference type="PROSITE" id="PS00227">
    <property type="entry name" value="TUBULIN"/>
    <property type="match status" value="1"/>
</dbReference>
<dbReference type="Pfam" id="PF03953">
    <property type="entry name" value="Tubulin_C"/>
    <property type="match status" value="1"/>
</dbReference>
<keyword evidence="13 24" id="KW-0863">Zinc-finger</keyword>
<reference evidence="28 29" key="1">
    <citation type="journal article" date="2013" name="Nat. Genet.">
        <title>The genome of the hydatid tapeworm Echinococcus granulosus.</title>
        <authorList>
            <person name="Zheng H."/>
            <person name="Zhang W."/>
            <person name="Zhang L."/>
            <person name="Zhang Z."/>
            <person name="Li J."/>
            <person name="Lu G."/>
            <person name="Zhu Y."/>
            <person name="Wang Y."/>
            <person name="Huang Y."/>
            <person name="Liu J."/>
            <person name="Kang H."/>
            <person name="Chen J."/>
            <person name="Wang L."/>
            <person name="Chen A."/>
            <person name="Yu S."/>
            <person name="Gao Z."/>
            <person name="Jin L."/>
            <person name="Gu W."/>
            <person name="Wang Z."/>
            <person name="Zhao L."/>
            <person name="Shi B."/>
            <person name="Wen H."/>
            <person name="Lin R."/>
            <person name="Jones M.K."/>
            <person name="Brejova B."/>
            <person name="Vinar T."/>
            <person name="Zhao G."/>
            <person name="McManus D.P."/>
            <person name="Chen Z."/>
            <person name="Zhou Y."/>
            <person name="Wang S."/>
        </authorList>
    </citation>
    <scope>NUCLEOTIDE SEQUENCE [LARGE SCALE GENOMIC DNA]</scope>
</reference>
<keyword evidence="8 23" id="KW-0819">tRNA processing</keyword>
<dbReference type="FunFam" id="3.40.50.150:FF:000220">
    <property type="entry name" value="CAMK protein kinase"/>
    <property type="match status" value="1"/>
</dbReference>
<comment type="similarity">
    <text evidence="23">Belongs to the class I-like SAM-binding methyltransferase superfamily. RNA methyltransferase RlmE family. TRM7 subfamily.</text>
</comment>
<feature type="region of interest" description="Disordered" evidence="25">
    <location>
        <begin position="1493"/>
        <end position="1536"/>
    </location>
</feature>
<evidence type="ECO:0000256" key="3">
    <source>
        <dbReference type="ARBA" id="ARBA00022490"/>
    </source>
</evidence>
<dbReference type="EMBL" id="APAU02000004">
    <property type="protein sequence ID" value="EUB63956.1"/>
    <property type="molecule type" value="Genomic_DNA"/>
</dbReference>
<keyword evidence="26" id="KW-0472">Membrane</keyword>
<dbReference type="Pfam" id="PF00091">
    <property type="entry name" value="Tubulin"/>
    <property type="match status" value="1"/>
</dbReference>
<dbReference type="InterPro" id="IPR023123">
    <property type="entry name" value="Tubulin_C"/>
</dbReference>
<evidence type="ECO:0000256" key="4">
    <source>
        <dbReference type="ARBA" id="ARBA00022552"/>
    </source>
</evidence>
<dbReference type="InterPro" id="IPR013087">
    <property type="entry name" value="Znf_C2H2_type"/>
</dbReference>
<keyword evidence="3 23" id="KW-0963">Cytoplasm</keyword>
<evidence type="ECO:0000313" key="28">
    <source>
        <dbReference type="EMBL" id="EUB63956.1"/>
    </source>
</evidence>
<keyword evidence="29" id="KW-1185">Reference proteome</keyword>
<evidence type="ECO:0000256" key="1">
    <source>
        <dbReference type="ARBA" id="ARBA00004123"/>
    </source>
</evidence>
<dbReference type="GO" id="GO:0008270">
    <property type="term" value="F:zinc ion binding"/>
    <property type="evidence" value="ECO:0007669"/>
    <property type="project" value="UniProtKB-KW"/>
</dbReference>
<dbReference type="GO" id="GO:0005200">
    <property type="term" value="F:structural constituent of cytoskeleton"/>
    <property type="evidence" value="ECO:0007669"/>
    <property type="project" value="InterPro"/>
</dbReference>
<dbReference type="CTD" id="36336799"/>
<evidence type="ECO:0000256" key="6">
    <source>
        <dbReference type="ARBA" id="ARBA00022679"/>
    </source>
</evidence>
<dbReference type="FunFam" id="3.30.160.60:FF:000104">
    <property type="entry name" value="Transcriptional repressor protein YY1"/>
    <property type="match status" value="1"/>
</dbReference>
<evidence type="ECO:0000313" key="29">
    <source>
        <dbReference type="Proteomes" id="UP000019149"/>
    </source>
</evidence>
<dbReference type="FunFam" id="3.30.160.60:FF:000109">
    <property type="entry name" value="Transcriptional repressor protein YY1"/>
    <property type="match status" value="1"/>
</dbReference>
<dbReference type="Proteomes" id="UP000019149">
    <property type="component" value="Unassembled WGS sequence"/>
</dbReference>
<keyword evidence="10" id="KW-0479">Metal-binding</keyword>
<name>W6UTI4_ECHGR</name>
<dbReference type="KEGG" id="egl:EGR_01084"/>
<dbReference type="GO" id="GO:0016255">
    <property type="term" value="P:attachment of GPI anchor to protein"/>
    <property type="evidence" value="ECO:0007669"/>
    <property type="project" value="InterPro"/>
</dbReference>
<comment type="similarity">
    <text evidence="2">Belongs to the tubulin family.</text>
</comment>
<dbReference type="GO" id="GO:0002128">
    <property type="term" value="P:tRNA nucleoside ribose methylation"/>
    <property type="evidence" value="ECO:0007669"/>
    <property type="project" value="UniProtKB-UniRule"/>
</dbReference>
<evidence type="ECO:0000256" key="19">
    <source>
        <dbReference type="ARBA" id="ARBA00023163"/>
    </source>
</evidence>
<dbReference type="STRING" id="6210.W6UTI4"/>
<dbReference type="Pfam" id="PF00096">
    <property type="entry name" value="zf-C2H2"/>
    <property type="match status" value="2"/>
</dbReference>
<evidence type="ECO:0000256" key="24">
    <source>
        <dbReference type="PROSITE-ProRule" id="PRU00042"/>
    </source>
</evidence>
<feature type="region of interest" description="Disordered" evidence="25">
    <location>
        <begin position="1093"/>
        <end position="1125"/>
    </location>
</feature>
<evidence type="ECO:0000256" key="7">
    <source>
        <dbReference type="ARBA" id="ARBA00022691"/>
    </source>
</evidence>
<dbReference type="PROSITE" id="PS50157">
    <property type="entry name" value="ZINC_FINGER_C2H2_2"/>
    <property type="match status" value="4"/>
</dbReference>
<dbReference type="Pfam" id="PF10510">
    <property type="entry name" value="PIG-S"/>
    <property type="match status" value="1"/>
</dbReference>
<keyword evidence="20" id="KW-0539">Nucleus</keyword>
<dbReference type="HAMAP" id="MF_03162">
    <property type="entry name" value="RNA_methyltr_E_TRM7"/>
    <property type="match status" value="1"/>
</dbReference>
<keyword evidence="12" id="KW-0547">Nucleotide-binding</keyword>
<dbReference type="GO" id="GO:0006364">
    <property type="term" value="P:rRNA processing"/>
    <property type="evidence" value="ECO:0007669"/>
    <property type="project" value="UniProtKB-KW"/>
</dbReference>
<dbReference type="Gene3D" id="3.40.50.150">
    <property type="entry name" value="Vaccinia Virus protein VP39"/>
    <property type="match status" value="1"/>
</dbReference>
<keyword evidence="6 23" id="KW-0808">Transferase</keyword>
<sequence>MGKSSRDKRDIFYRLAKVEGWRARSAYKLLQIDDEFNILAKDHNGNPLTRVVDLCAAPGSWSQVLSKKLWEPLSEVDRREVKIVAVDLQAMAPIPGVTQLQGDITSRETADRVIQQFEGKKAQLVVCDVTGLHDLDEYVQSHLVLAALTICARILENGGTFVAKVFRGREAGLLGAQLRCLFVGEVVFAKPSSSRNSSLESFVVCRKFRGDTVLPPSLTSTTAPDHKSSDNSVDSLVGWLSELDQLTPEQRIVLPFVACGDLSGYDADSCYELGDDYTPLDPVQPPLSAAYLDVCRKTRSAAAPPGAGNVKPEDDRALDQILSLQLEETQLMRTEDPKYLQQRFELVASSALLLLGHEMKHLPQTDSRPLFITQETEEKTTCKREVERAELEALQPSPRERRLFHGIALFYLVIAAVLGLPLWWLTTSPEQFALPAQRIEAFARQAITIGVDVVVLSLDPKISVEELESLKQSLYFNAADAQRSLDAQHQSMMGFSSDNESATRRYASLPVRVDYRFYVTTIAVPSDVTPHLVHGVSAELDRALLNSGLLISLGAGNSSAAKHNVENAYYFIILPADSRGFEVDGGRRVDDALAAVVRASLDRNLIYLRSPGVNGVRHNLASVVLALLQEHLVTPSTLQAIYASVWWKGSDVGPMQAVERAGGQVSTDYGAARAEVARVRTHQLPATPGYEVTVSLVGAFDATPPCLPPTDDWLWSVCGSPSHGLSLGDWLRRSVEPGLADLRRFINLKLYSQYLYSVTLDGLAWSRLSKDRKHRYYTASQLSSVLNSLEAYLGQHASQRGQPDTRVEGGRTSGTHGGLHLVVVVDTPRREFNISARRPLRFHLSASNSDAAASSIALVPQWGAFISLDDVNVSLSNLGPVVVNIVRSFVGLSVQGRTTVTLRGSGQRVLLESSSVGGKIIKWELDSWLRRRTIESLSTAALTLTSLVSTAERVPTMVLNAYVAGRVEHAVAAWAEAVGKLASPPSTNSANAGSTAFVAARVALEDADAGFFDHSLLDLLYFPGSIKSEMFDDSESNIKADFFDGKIEELPADNSDIFFGSESSEFFPGSDPYGDLFLMDPNDLLGVREEVVGSEPSKSSEEIPVPGMPSISETTLPPRRGFRRRRMKQKQLCKVAQSTEDRDSSDLEDFSIPITPNQQSLEPEPFPLQRRVHYQMRSPISVDTGVRSKFVKFNSAVTSGSGLSVVQNGVVATHRILAFKRKADCGRQLLPRGQSQPVGSNSNFVAMTVATLKRRGAAGLFGSSLSEYSDVSFPSSSHHSSQASQQGRTVACPHKNCGKLFRDNSAMRKHLHTHGPRVHVCAECGKAFVESSKLKRHQLVHTGEKPFQCAFEGCGKRFSLDFNLRTHYRIHTGDRPYLCPVEGCSKRFAQSTNLKSHLSTHTKVRFRGRTCAPQSTSSASTYLSASNNGYDSDYAAFPPIQHSPHQNQQHHRSLMLSSSTNSSIRLLPDGGVIAPRHPHASSPFAVGATANLEDENGGHSTGLMVDEPPSSSSSPTRGRVHTTGLRSGGGGSSAGGKIKKKELITFHIGQCGVQSGLHFWEQLIYEHEIGPDGYSQVKYMNSEEVLEPFGFFNVMRDDRYVPRTIFVDTDPTTIEEAKYALLRSLFNPRCFFNGKEEAASNFARGRFILGADLIEPIIDRIRQEVEATDNCQGFIVNHSIGGGTGSGLTVRIMEHLTNEYCKAISIQFPIFPSEYLSTTVVDPYNAVLHCGFNVPNSNMTVMMDNSAIMGLLSRHLQIEKPTVVFLNRLIAQIQSNFFCGFHYNGDPICSTMEEVITNLIPFPELHYVYVRHAPIVAARRHDYQTHNNPPEDIVKAALKPQFNTLSADKYTRSKIITTVLSFRGVAAGWQRTLASTILQSKMNQSMNIVDWCPTGVKVAVHAVPPLKPVPESCITESPTNLTMIINGTVTTQRALQTINAQFNRLYERRCFVHWFVGEGMEEGEFTEASGAVRKVIEQYKNAEMVEEREYSKESGRMLLF</sequence>
<dbReference type="GO" id="GO:0042765">
    <property type="term" value="C:GPI-anchor transamidase complex"/>
    <property type="evidence" value="ECO:0007669"/>
    <property type="project" value="InterPro"/>
</dbReference>
<evidence type="ECO:0000256" key="12">
    <source>
        <dbReference type="ARBA" id="ARBA00022741"/>
    </source>
</evidence>
<feature type="domain" description="C2H2-type" evidence="27">
    <location>
        <begin position="1290"/>
        <end position="1314"/>
    </location>
</feature>
<keyword evidence="14" id="KW-0378">Hydrolase</keyword>
<dbReference type="InterPro" id="IPR015507">
    <property type="entry name" value="rRNA-MeTfrase_E"/>
</dbReference>
<comment type="function">
    <text evidence="23">Methylates the 2'-O-ribose of nucleotides at positions 32 and 34 of the tRNA anticodon loop of substrate tRNAs.</text>
</comment>
<dbReference type="GeneID" id="36336799"/>
<dbReference type="PRINTS" id="PR01161">
    <property type="entry name" value="TUBULIN"/>
</dbReference>
<dbReference type="SUPFAM" id="SSF57667">
    <property type="entry name" value="beta-beta-alpha zinc fingers"/>
    <property type="match status" value="3"/>
</dbReference>
<evidence type="ECO:0000256" key="15">
    <source>
        <dbReference type="ARBA" id="ARBA00022833"/>
    </source>
</evidence>
<feature type="binding site" evidence="23">
    <location>
        <position position="87"/>
    </location>
    <ligand>
        <name>S-adenosyl-L-methionine</name>
        <dbReference type="ChEBI" id="CHEBI:59789"/>
    </ligand>
</feature>
<proteinExistence type="inferred from homology"/>
<evidence type="ECO:0000256" key="18">
    <source>
        <dbReference type="ARBA" id="ARBA00023134"/>
    </source>
</evidence>
<dbReference type="InterPro" id="IPR003008">
    <property type="entry name" value="Tubulin_FtsZ_GTPase"/>
</dbReference>
<dbReference type="GO" id="GO:0005525">
    <property type="term" value="F:GTP binding"/>
    <property type="evidence" value="ECO:0007669"/>
    <property type="project" value="UniProtKB-KW"/>
</dbReference>
<evidence type="ECO:0000259" key="27">
    <source>
        <dbReference type="PROSITE" id="PS50157"/>
    </source>
</evidence>
<evidence type="ECO:0000256" key="13">
    <source>
        <dbReference type="ARBA" id="ARBA00022771"/>
    </source>
</evidence>
<dbReference type="Gene3D" id="3.40.50.1440">
    <property type="entry name" value="Tubulin/FtsZ, GTPase domain"/>
    <property type="match status" value="1"/>
</dbReference>
<comment type="catalytic activity">
    <reaction evidence="21 23">
        <text>cytidine(32)/guanosine(34) in tRNA + 2 S-adenosyl-L-methionine = 2'-O-methylcytidine(32)/2'-O-methylguanosine(34) in tRNA + 2 S-adenosyl-L-homocysteine + 2 H(+)</text>
        <dbReference type="Rhea" id="RHEA:42396"/>
        <dbReference type="Rhea" id="RHEA-COMP:10246"/>
        <dbReference type="Rhea" id="RHEA-COMP:10247"/>
        <dbReference type="ChEBI" id="CHEBI:15378"/>
        <dbReference type="ChEBI" id="CHEBI:57856"/>
        <dbReference type="ChEBI" id="CHEBI:59789"/>
        <dbReference type="ChEBI" id="CHEBI:74269"/>
        <dbReference type="ChEBI" id="CHEBI:74445"/>
        <dbReference type="ChEBI" id="CHEBI:74495"/>
        <dbReference type="ChEBI" id="CHEBI:82748"/>
        <dbReference type="EC" id="2.1.1.205"/>
    </reaction>
</comment>
<dbReference type="GO" id="GO:1990837">
    <property type="term" value="F:sequence-specific double-stranded DNA binding"/>
    <property type="evidence" value="ECO:0007669"/>
    <property type="project" value="UniProtKB-ARBA"/>
</dbReference>
<dbReference type="GO" id="GO:0106340">
    <property type="term" value="F:tRNA (guanosine(34)-2'-O)-methyltransferase activity"/>
    <property type="evidence" value="ECO:0007669"/>
    <property type="project" value="UniProtKB-ARBA"/>
</dbReference>
<dbReference type="GO" id="GO:0003924">
    <property type="term" value="F:GTPase activity"/>
    <property type="evidence" value="ECO:0007669"/>
    <property type="project" value="RHEA"/>
</dbReference>
<dbReference type="EC" id="2.1.1.205" evidence="23"/>
<dbReference type="SUPFAM" id="SSF52490">
    <property type="entry name" value="Tubulin nucleotide-binding domain-like"/>
    <property type="match status" value="1"/>
</dbReference>
<dbReference type="GO" id="GO:0005874">
    <property type="term" value="C:microtubule"/>
    <property type="evidence" value="ECO:0007669"/>
    <property type="project" value="UniProtKB-KW"/>
</dbReference>
<dbReference type="FunFam" id="3.30.160.60:FF:000163">
    <property type="entry name" value="transcriptional repressor protein YY1"/>
    <property type="match status" value="1"/>
</dbReference>
<dbReference type="InterPro" id="IPR029063">
    <property type="entry name" value="SAM-dependent_MTases_sf"/>
</dbReference>
<evidence type="ECO:0000256" key="25">
    <source>
        <dbReference type="SAM" id="MobiDB-lite"/>
    </source>
</evidence>
<dbReference type="SMART" id="SM00355">
    <property type="entry name" value="ZnF_C2H2"/>
    <property type="match status" value="4"/>
</dbReference>
<feature type="domain" description="C2H2-type" evidence="27">
    <location>
        <begin position="1377"/>
        <end position="1406"/>
    </location>
</feature>
<feature type="active site" description="Proton acceptor" evidence="23">
    <location>
        <position position="164"/>
    </location>
</feature>
<evidence type="ECO:0000256" key="16">
    <source>
        <dbReference type="ARBA" id="ARBA00023015"/>
    </source>
</evidence>
<keyword evidence="26" id="KW-1133">Transmembrane helix</keyword>
<feature type="binding site" evidence="23">
    <location>
        <position position="128"/>
    </location>
    <ligand>
        <name>S-adenosyl-L-methionine</name>
        <dbReference type="ChEBI" id="CHEBI:59789"/>
    </ligand>
</feature>
<evidence type="ECO:0000256" key="11">
    <source>
        <dbReference type="ARBA" id="ARBA00022737"/>
    </source>
</evidence>
<organism evidence="28 29">
    <name type="scientific">Echinococcus granulosus</name>
    <name type="common">Hydatid tapeworm</name>
    <dbReference type="NCBI Taxonomy" id="6210"/>
    <lineage>
        <taxon>Eukaryota</taxon>
        <taxon>Metazoa</taxon>
        <taxon>Spiralia</taxon>
        <taxon>Lophotrochozoa</taxon>
        <taxon>Platyhelminthes</taxon>
        <taxon>Cestoda</taxon>
        <taxon>Eucestoda</taxon>
        <taxon>Cyclophyllidea</taxon>
        <taxon>Taeniidae</taxon>
        <taxon>Echinococcus</taxon>
        <taxon>Echinococcus granulosus group</taxon>
    </lineage>
</organism>